<accession>A0ABY4CI16</accession>
<evidence type="ECO:0000256" key="3">
    <source>
        <dbReference type="SAM" id="Phobius"/>
    </source>
</evidence>
<proteinExistence type="predicted"/>
<evidence type="ECO:0000313" key="5">
    <source>
        <dbReference type="Proteomes" id="UP000830167"/>
    </source>
</evidence>
<comment type="subcellular location">
    <subcellularLocation>
        <location evidence="1">Cell surface</location>
    </subcellularLocation>
</comment>
<name>A0ABY4CI16_9BACL</name>
<keyword evidence="3" id="KW-0812">Transmembrane</keyword>
<dbReference type="InterPro" id="IPR012902">
    <property type="entry name" value="N_methyl_site"/>
</dbReference>
<dbReference type="NCBIfam" id="TIGR02532">
    <property type="entry name" value="IV_pilin_GFxxxE"/>
    <property type="match status" value="1"/>
</dbReference>
<dbReference type="RefSeq" id="WP_347436855.1">
    <property type="nucleotide sequence ID" value="NZ_CP089291.1"/>
</dbReference>
<keyword evidence="3" id="KW-0472">Membrane</keyword>
<dbReference type="Proteomes" id="UP000830167">
    <property type="component" value="Chromosome"/>
</dbReference>
<dbReference type="EMBL" id="CP089291">
    <property type="protein sequence ID" value="UOF90163.1"/>
    <property type="molecule type" value="Genomic_DNA"/>
</dbReference>
<protein>
    <submittedName>
        <fullName evidence="4">Type II secretion system GspH family protein</fullName>
    </submittedName>
</protein>
<evidence type="ECO:0000256" key="1">
    <source>
        <dbReference type="ARBA" id="ARBA00004241"/>
    </source>
</evidence>
<feature type="transmembrane region" description="Helical" evidence="3">
    <location>
        <begin position="7"/>
        <end position="28"/>
    </location>
</feature>
<gene>
    <name evidence="4" type="ORF">LSG31_20235</name>
</gene>
<keyword evidence="3" id="KW-1133">Transmembrane helix</keyword>
<evidence type="ECO:0000256" key="2">
    <source>
        <dbReference type="ARBA" id="ARBA00023287"/>
    </source>
</evidence>
<sequence length="138" mass="14889">MIRNEKGLTLIELLVSIVILGAVLLLYINVSSSTRIAEIFSSNQNAAIDVAEQAINTIRNEALLNPNQLPTYDAKNPKFTVAVTSQPLTNTPSTAIQITKPAGLNNHAVSLETIVDLSIDNVSYSPYIVNVTVSWGPQ</sequence>
<reference evidence="4" key="1">
    <citation type="submission" date="2021-12" db="EMBL/GenBank/DDBJ databases">
        <title>Alicyclobacillaceae gen. nov., sp. nov., isolated from chalcocite enrichment system.</title>
        <authorList>
            <person name="Jiang Z."/>
        </authorList>
    </citation>
    <scope>NUCLEOTIDE SEQUENCE</scope>
    <source>
        <strain evidence="4">MYW30-H2</strain>
    </source>
</reference>
<dbReference type="PROSITE" id="PS00409">
    <property type="entry name" value="PROKAR_NTER_METHYL"/>
    <property type="match status" value="1"/>
</dbReference>
<evidence type="ECO:0000313" key="4">
    <source>
        <dbReference type="EMBL" id="UOF90163.1"/>
    </source>
</evidence>
<keyword evidence="2" id="KW-0178">Competence</keyword>
<organism evidence="4 5">
    <name type="scientific">Fodinisporobacter ferrooxydans</name>
    <dbReference type="NCBI Taxonomy" id="2901836"/>
    <lineage>
        <taxon>Bacteria</taxon>
        <taxon>Bacillati</taxon>
        <taxon>Bacillota</taxon>
        <taxon>Bacilli</taxon>
        <taxon>Bacillales</taxon>
        <taxon>Alicyclobacillaceae</taxon>
        <taxon>Fodinisporobacter</taxon>
    </lineage>
</organism>
<dbReference type="Pfam" id="PF07963">
    <property type="entry name" value="N_methyl"/>
    <property type="match status" value="1"/>
</dbReference>
<keyword evidence="5" id="KW-1185">Reference proteome</keyword>